<feature type="compositionally biased region" description="Basic and acidic residues" evidence="1">
    <location>
        <begin position="28"/>
        <end position="39"/>
    </location>
</feature>
<dbReference type="AlphaFoldDB" id="A0AAD7X2A6"/>
<feature type="region of interest" description="Disordered" evidence="1">
    <location>
        <begin position="18"/>
        <end position="136"/>
    </location>
</feature>
<reference evidence="2" key="1">
    <citation type="journal article" date="2023" name="Science">
        <title>Genome structures resolve the early diversification of teleost fishes.</title>
        <authorList>
            <person name="Parey E."/>
            <person name="Louis A."/>
            <person name="Montfort J."/>
            <person name="Bouchez O."/>
            <person name="Roques C."/>
            <person name="Iampietro C."/>
            <person name="Lluch J."/>
            <person name="Castinel A."/>
            <person name="Donnadieu C."/>
            <person name="Desvignes T."/>
            <person name="Floi Bucao C."/>
            <person name="Jouanno E."/>
            <person name="Wen M."/>
            <person name="Mejri S."/>
            <person name="Dirks R."/>
            <person name="Jansen H."/>
            <person name="Henkel C."/>
            <person name="Chen W.J."/>
            <person name="Zahm M."/>
            <person name="Cabau C."/>
            <person name="Klopp C."/>
            <person name="Thompson A.W."/>
            <person name="Robinson-Rechavi M."/>
            <person name="Braasch I."/>
            <person name="Lecointre G."/>
            <person name="Bobe J."/>
            <person name="Postlethwait J.H."/>
            <person name="Berthelot C."/>
            <person name="Roest Crollius H."/>
            <person name="Guiguen Y."/>
        </authorList>
    </citation>
    <scope>NUCLEOTIDE SEQUENCE</scope>
    <source>
        <strain evidence="2">NC1722</strain>
    </source>
</reference>
<sequence>MYIEHILQYHDQTELQSRNAALQTGSSGRDRAGPPDPRNRSFSQTTNAAELAARGDVSRDKSTHYDDKDTTRRWLTDEFRPPFDPSSAPFSSPPSSPFHPGGPTDGWTDRHTGGLHSVVGGMGAAEKHVGKRGTQF</sequence>
<comment type="caution">
    <text evidence="2">The sequence shown here is derived from an EMBL/GenBank/DDBJ whole genome shotgun (WGS) entry which is preliminary data.</text>
</comment>
<accession>A0AAD7X2A6</accession>
<protein>
    <submittedName>
        <fullName evidence="2">Uncharacterized protein</fullName>
    </submittedName>
</protein>
<evidence type="ECO:0000313" key="2">
    <source>
        <dbReference type="EMBL" id="KAJ8417553.1"/>
    </source>
</evidence>
<dbReference type="EMBL" id="JAINUG010000003">
    <property type="protein sequence ID" value="KAJ8417553.1"/>
    <property type="molecule type" value="Genomic_DNA"/>
</dbReference>
<gene>
    <name evidence="2" type="ORF">AAFF_G00223960</name>
</gene>
<evidence type="ECO:0000256" key="1">
    <source>
        <dbReference type="SAM" id="MobiDB-lite"/>
    </source>
</evidence>
<name>A0AAD7X2A6_9TELE</name>
<feature type="compositionally biased region" description="Basic and acidic residues" evidence="1">
    <location>
        <begin position="56"/>
        <end position="81"/>
    </location>
</feature>
<proteinExistence type="predicted"/>
<evidence type="ECO:0000313" key="3">
    <source>
        <dbReference type="Proteomes" id="UP001221898"/>
    </source>
</evidence>
<organism evidence="2 3">
    <name type="scientific">Aldrovandia affinis</name>
    <dbReference type="NCBI Taxonomy" id="143900"/>
    <lineage>
        <taxon>Eukaryota</taxon>
        <taxon>Metazoa</taxon>
        <taxon>Chordata</taxon>
        <taxon>Craniata</taxon>
        <taxon>Vertebrata</taxon>
        <taxon>Euteleostomi</taxon>
        <taxon>Actinopterygii</taxon>
        <taxon>Neopterygii</taxon>
        <taxon>Teleostei</taxon>
        <taxon>Notacanthiformes</taxon>
        <taxon>Halosauridae</taxon>
        <taxon>Aldrovandia</taxon>
    </lineage>
</organism>
<feature type="compositionally biased region" description="Polar residues" evidence="1">
    <location>
        <begin position="18"/>
        <end position="27"/>
    </location>
</feature>
<dbReference type="Proteomes" id="UP001221898">
    <property type="component" value="Unassembled WGS sequence"/>
</dbReference>
<keyword evidence="3" id="KW-1185">Reference proteome</keyword>